<dbReference type="NCBIfam" id="TIGR00613">
    <property type="entry name" value="reco"/>
    <property type="match status" value="1"/>
</dbReference>
<organism evidence="8">
    <name type="scientific">marine sediment metagenome</name>
    <dbReference type="NCBI Taxonomy" id="412755"/>
    <lineage>
        <taxon>unclassified sequences</taxon>
        <taxon>metagenomes</taxon>
        <taxon>ecological metagenomes</taxon>
    </lineage>
</organism>
<evidence type="ECO:0000256" key="6">
    <source>
        <dbReference type="ARBA" id="ARBA00033409"/>
    </source>
</evidence>
<sequence>MELTSAFVLHHRPYRETSLLVDIITREYGLIHLVARGMRQQKKRSTSMQLFQPMWLNWFGRGELVTLNQIEIDEAAYRLVGNASLCGLYMNELLVKLLPINDAEPEIYDAYAHALDSLHRHEDEQITLRLFEKTLLSFLGYALLLTHDAETGEPIDDELRYLYHPDNGPKRVDESEVQHTISGRSLRHLHEETTFDATSLKEIKRMMRSTINYYLAGKPLYSRQMFAELNHYSAKSD</sequence>
<comment type="caution">
    <text evidence="8">The sequence shown here is derived from an EMBL/GenBank/DDBJ whole genome shotgun (WGS) entry which is preliminary data.</text>
</comment>
<dbReference type="EMBL" id="LAZR01004931">
    <property type="protein sequence ID" value="KKN04339.1"/>
    <property type="molecule type" value="Genomic_DNA"/>
</dbReference>
<accession>A0A0F9MEQ4</accession>
<keyword evidence="3" id="KW-0227">DNA damage</keyword>
<dbReference type="AlphaFoldDB" id="A0A0F9MEQ4"/>
<dbReference type="GO" id="GO:0043590">
    <property type="term" value="C:bacterial nucleoid"/>
    <property type="evidence" value="ECO:0007669"/>
    <property type="project" value="TreeGrafter"/>
</dbReference>
<dbReference type="Pfam" id="PF02565">
    <property type="entry name" value="RecO_C"/>
    <property type="match status" value="1"/>
</dbReference>
<keyword evidence="4" id="KW-0233">DNA recombination</keyword>
<proteinExistence type="inferred from homology"/>
<dbReference type="SUPFAM" id="SSF50249">
    <property type="entry name" value="Nucleic acid-binding proteins"/>
    <property type="match status" value="1"/>
</dbReference>
<dbReference type="Gene3D" id="2.40.50.140">
    <property type="entry name" value="Nucleic acid-binding proteins"/>
    <property type="match status" value="1"/>
</dbReference>
<dbReference type="InterPro" id="IPR003717">
    <property type="entry name" value="RecO"/>
</dbReference>
<dbReference type="PANTHER" id="PTHR33991:SF1">
    <property type="entry name" value="DNA REPAIR PROTEIN RECO"/>
    <property type="match status" value="1"/>
</dbReference>
<evidence type="ECO:0000256" key="4">
    <source>
        <dbReference type="ARBA" id="ARBA00023172"/>
    </source>
</evidence>
<dbReference type="InterPro" id="IPR022572">
    <property type="entry name" value="DNA_rep/recomb_RecO_N"/>
</dbReference>
<evidence type="ECO:0000256" key="1">
    <source>
        <dbReference type="ARBA" id="ARBA00007452"/>
    </source>
</evidence>
<dbReference type="Pfam" id="PF11967">
    <property type="entry name" value="RecO_N"/>
    <property type="match status" value="1"/>
</dbReference>
<feature type="domain" description="DNA replication/recombination mediator RecO N-terminal" evidence="7">
    <location>
        <begin position="3"/>
        <end position="72"/>
    </location>
</feature>
<dbReference type="PANTHER" id="PTHR33991">
    <property type="entry name" value="DNA REPAIR PROTEIN RECO"/>
    <property type="match status" value="1"/>
</dbReference>
<reference evidence="8" key="1">
    <citation type="journal article" date="2015" name="Nature">
        <title>Complex archaea that bridge the gap between prokaryotes and eukaryotes.</title>
        <authorList>
            <person name="Spang A."/>
            <person name="Saw J.H."/>
            <person name="Jorgensen S.L."/>
            <person name="Zaremba-Niedzwiedzka K."/>
            <person name="Martijn J."/>
            <person name="Lind A.E."/>
            <person name="van Eijk R."/>
            <person name="Schleper C."/>
            <person name="Guy L."/>
            <person name="Ettema T.J."/>
        </authorList>
    </citation>
    <scope>NUCLEOTIDE SEQUENCE</scope>
</reference>
<dbReference type="GO" id="GO:0006310">
    <property type="term" value="P:DNA recombination"/>
    <property type="evidence" value="ECO:0007669"/>
    <property type="project" value="UniProtKB-KW"/>
</dbReference>
<evidence type="ECO:0000313" key="8">
    <source>
        <dbReference type="EMBL" id="KKN04339.1"/>
    </source>
</evidence>
<dbReference type="HAMAP" id="MF_00201">
    <property type="entry name" value="RecO"/>
    <property type="match status" value="1"/>
</dbReference>
<keyword evidence="5" id="KW-0234">DNA repair</keyword>
<dbReference type="Gene3D" id="1.20.1440.120">
    <property type="entry name" value="Recombination protein O, C-terminal domain"/>
    <property type="match status" value="1"/>
</dbReference>
<evidence type="ECO:0000256" key="2">
    <source>
        <dbReference type="ARBA" id="ARBA00021310"/>
    </source>
</evidence>
<dbReference type="InterPro" id="IPR012340">
    <property type="entry name" value="NA-bd_OB-fold"/>
</dbReference>
<gene>
    <name evidence="8" type="ORF">LCGC14_1098480</name>
</gene>
<dbReference type="GO" id="GO:0006302">
    <property type="term" value="P:double-strand break repair"/>
    <property type="evidence" value="ECO:0007669"/>
    <property type="project" value="TreeGrafter"/>
</dbReference>
<evidence type="ECO:0000256" key="3">
    <source>
        <dbReference type="ARBA" id="ARBA00022763"/>
    </source>
</evidence>
<dbReference type="InterPro" id="IPR037278">
    <property type="entry name" value="ARFGAP/RecO"/>
</dbReference>
<dbReference type="InterPro" id="IPR042242">
    <property type="entry name" value="RecO_C"/>
</dbReference>
<comment type="similarity">
    <text evidence="1">Belongs to the RecO family.</text>
</comment>
<name>A0A0F9MEQ4_9ZZZZ</name>
<dbReference type="SUPFAM" id="SSF57863">
    <property type="entry name" value="ArfGap/RecO-like zinc finger"/>
    <property type="match status" value="1"/>
</dbReference>
<protein>
    <recommendedName>
        <fullName evidence="2">DNA repair protein RecO</fullName>
    </recommendedName>
    <alternativeName>
        <fullName evidence="6">Recombination protein O</fullName>
    </alternativeName>
</protein>
<evidence type="ECO:0000259" key="7">
    <source>
        <dbReference type="Pfam" id="PF11967"/>
    </source>
</evidence>
<evidence type="ECO:0000256" key="5">
    <source>
        <dbReference type="ARBA" id="ARBA00023204"/>
    </source>
</evidence>